<organism evidence="7 8">
    <name type="scientific">Robiginitalea aurantiaca</name>
    <dbReference type="NCBI Taxonomy" id="3056915"/>
    <lineage>
        <taxon>Bacteria</taxon>
        <taxon>Pseudomonadati</taxon>
        <taxon>Bacteroidota</taxon>
        <taxon>Flavobacteriia</taxon>
        <taxon>Flavobacteriales</taxon>
        <taxon>Flavobacteriaceae</taxon>
        <taxon>Robiginitalea</taxon>
    </lineage>
</organism>
<evidence type="ECO:0000256" key="4">
    <source>
        <dbReference type="ARBA" id="ARBA00023136"/>
    </source>
</evidence>
<keyword evidence="2 5" id="KW-0812">Transmembrane</keyword>
<protein>
    <submittedName>
        <fullName evidence="7">O-antigen ligase family protein</fullName>
    </submittedName>
</protein>
<keyword evidence="7" id="KW-0436">Ligase</keyword>
<name>A0ABT7WJ01_9FLAO</name>
<dbReference type="PANTHER" id="PTHR37422">
    <property type="entry name" value="TEICHURONIC ACID BIOSYNTHESIS PROTEIN TUAE"/>
    <property type="match status" value="1"/>
</dbReference>
<keyword evidence="3 5" id="KW-1133">Transmembrane helix</keyword>
<dbReference type="EMBL" id="JAUDUY010000015">
    <property type="protein sequence ID" value="MDM9632799.1"/>
    <property type="molecule type" value="Genomic_DNA"/>
</dbReference>
<sequence>MLEGKIQKPISIFLGFLIIVMIVTYFTGLYNGTQKIGFTVLFPTLFLLAIANDIRTFYIKKTEILIYLLFVLLCLASVYYSDFDFQRFEMVYPKIIAAFMGGYIALSFTKNKSYEDYFHLAYILASLMLFYSEYRTGTFGLSGFYKQSGSRAVFTYNANYYSYFSFFANFSIFRLHLKYKNLYTGLGLIIIPVISILMSFVTQSRSGLIFVLTANILFWIWINKIKFINPLKQLFAKSIMIITGILVLFQFSRIYFQSSIQSRISSNISEDGRTYLMKEALNVFFEYPFLGVGTGNFVKYNPYHLFSHNSYTEALAEQGILIGGLIIVLFFLPFIKSTKLLLRNKADSNVKLAWLFFALFMLLNNVYVFYEASYAMLYFFVYVGFLYHIESKISGSPKLI</sequence>
<feature type="transmembrane region" description="Helical" evidence="5">
    <location>
        <begin position="352"/>
        <end position="370"/>
    </location>
</feature>
<feature type="transmembrane region" description="Helical" evidence="5">
    <location>
        <begin position="376"/>
        <end position="393"/>
    </location>
</feature>
<reference evidence="7" key="1">
    <citation type="submission" date="2023-06" db="EMBL/GenBank/DDBJ databases">
        <title>Robiginitalea aurantiacus sp. nov. and Algoriphagus sediminis sp. nov., isolated from coastal sediment.</title>
        <authorList>
            <person name="Zhou Z.Y."/>
            <person name="An J."/>
            <person name="Jia Y.W."/>
            <person name="Du Z.J."/>
        </authorList>
    </citation>
    <scope>NUCLEOTIDE SEQUENCE</scope>
    <source>
        <strain evidence="7">M39</strain>
    </source>
</reference>
<comment type="caution">
    <text evidence="7">The sequence shown here is derived from an EMBL/GenBank/DDBJ whole genome shotgun (WGS) entry which is preliminary data.</text>
</comment>
<dbReference type="Pfam" id="PF04932">
    <property type="entry name" value="Wzy_C"/>
    <property type="match status" value="1"/>
</dbReference>
<feature type="transmembrane region" description="Helical" evidence="5">
    <location>
        <begin position="116"/>
        <end position="134"/>
    </location>
</feature>
<feature type="transmembrane region" description="Helical" evidence="5">
    <location>
        <begin position="64"/>
        <end position="80"/>
    </location>
</feature>
<feature type="transmembrane region" description="Helical" evidence="5">
    <location>
        <begin position="314"/>
        <end position="332"/>
    </location>
</feature>
<dbReference type="InterPro" id="IPR051533">
    <property type="entry name" value="WaaL-like"/>
</dbReference>
<evidence type="ECO:0000259" key="6">
    <source>
        <dbReference type="Pfam" id="PF04932"/>
    </source>
</evidence>
<gene>
    <name evidence="7" type="ORF">QU605_15075</name>
</gene>
<evidence type="ECO:0000256" key="2">
    <source>
        <dbReference type="ARBA" id="ARBA00022692"/>
    </source>
</evidence>
<dbReference type="Proteomes" id="UP001174839">
    <property type="component" value="Unassembled WGS sequence"/>
</dbReference>
<keyword evidence="4 5" id="KW-0472">Membrane</keyword>
<feature type="domain" description="O-antigen ligase-related" evidence="6">
    <location>
        <begin position="193"/>
        <end position="321"/>
    </location>
</feature>
<comment type="subcellular location">
    <subcellularLocation>
        <location evidence="1">Membrane</location>
        <topology evidence="1">Multi-pass membrane protein</topology>
    </subcellularLocation>
</comment>
<feature type="transmembrane region" description="Helical" evidence="5">
    <location>
        <begin position="36"/>
        <end position="52"/>
    </location>
</feature>
<feature type="transmembrane region" description="Helical" evidence="5">
    <location>
        <begin position="154"/>
        <end position="175"/>
    </location>
</feature>
<feature type="transmembrane region" description="Helical" evidence="5">
    <location>
        <begin position="182"/>
        <end position="200"/>
    </location>
</feature>
<dbReference type="GO" id="GO:0016874">
    <property type="term" value="F:ligase activity"/>
    <property type="evidence" value="ECO:0007669"/>
    <property type="project" value="UniProtKB-KW"/>
</dbReference>
<feature type="transmembrane region" description="Helical" evidence="5">
    <location>
        <begin position="234"/>
        <end position="256"/>
    </location>
</feature>
<feature type="transmembrane region" description="Helical" evidence="5">
    <location>
        <begin position="206"/>
        <end position="222"/>
    </location>
</feature>
<dbReference type="PANTHER" id="PTHR37422:SF13">
    <property type="entry name" value="LIPOPOLYSACCHARIDE BIOSYNTHESIS PROTEIN PA4999-RELATED"/>
    <property type="match status" value="1"/>
</dbReference>
<evidence type="ECO:0000313" key="8">
    <source>
        <dbReference type="Proteomes" id="UP001174839"/>
    </source>
</evidence>
<keyword evidence="8" id="KW-1185">Reference proteome</keyword>
<dbReference type="RefSeq" id="WP_289726164.1">
    <property type="nucleotide sequence ID" value="NZ_JAUDUY010000015.1"/>
</dbReference>
<proteinExistence type="predicted"/>
<evidence type="ECO:0000256" key="5">
    <source>
        <dbReference type="SAM" id="Phobius"/>
    </source>
</evidence>
<feature type="transmembrane region" description="Helical" evidence="5">
    <location>
        <begin position="92"/>
        <end position="109"/>
    </location>
</feature>
<feature type="transmembrane region" description="Helical" evidence="5">
    <location>
        <begin position="12"/>
        <end position="30"/>
    </location>
</feature>
<evidence type="ECO:0000256" key="1">
    <source>
        <dbReference type="ARBA" id="ARBA00004141"/>
    </source>
</evidence>
<accession>A0ABT7WJ01</accession>
<dbReference type="InterPro" id="IPR007016">
    <property type="entry name" value="O-antigen_ligase-rel_domated"/>
</dbReference>
<evidence type="ECO:0000313" key="7">
    <source>
        <dbReference type="EMBL" id="MDM9632799.1"/>
    </source>
</evidence>
<evidence type="ECO:0000256" key="3">
    <source>
        <dbReference type="ARBA" id="ARBA00022989"/>
    </source>
</evidence>